<dbReference type="PANTHER" id="PTHR13402">
    <property type="entry name" value="RGPR-RELATED"/>
    <property type="match status" value="1"/>
</dbReference>
<dbReference type="GO" id="GO:0012507">
    <property type="term" value="C:ER to Golgi transport vesicle membrane"/>
    <property type="evidence" value="ECO:0007669"/>
    <property type="project" value="TreeGrafter"/>
</dbReference>
<feature type="region of interest" description="Disordered" evidence="1">
    <location>
        <begin position="175"/>
        <end position="204"/>
    </location>
</feature>
<evidence type="ECO:0000313" key="3">
    <source>
        <dbReference type="Proteomes" id="UP000244811"/>
    </source>
</evidence>
<feature type="compositionally biased region" description="Basic and acidic residues" evidence="1">
    <location>
        <begin position="188"/>
        <end position="197"/>
    </location>
</feature>
<feature type="region of interest" description="Disordered" evidence="1">
    <location>
        <begin position="67"/>
        <end position="118"/>
    </location>
</feature>
<evidence type="ECO:0000313" key="2">
    <source>
        <dbReference type="EMBL" id="UKK01157.2"/>
    </source>
</evidence>
<dbReference type="GO" id="GO:0070973">
    <property type="term" value="P:protein localization to endoplasmic reticulum exit site"/>
    <property type="evidence" value="ECO:0007669"/>
    <property type="project" value="TreeGrafter"/>
</dbReference>
<feature type="compositionally biased region" description="Polar residues" evidence="1">
    <location>
        <begin position="95"/>
        <end position="114"/>
    </location>
</feature>
<protein>
    <submittedName>
        <fullName evidence="2">Uncharacterized protein</fullName>
    </submittedName>
</protein>
<dbReference type="GO" id="GO:0070971">
    <property type="term" value="C:endoplasmic reticulum exit site"/>
    <property type="evidence" value="ECO:0007669"/>
    <property type="project" value="TreeGrafter"/>
</dbReference>
<evidence type="ECO:0000256" key="1">
    <source>
        <dbReference type="SAM" id="MobiDB-lite"/>
    </source>
</evidence>
<sequence>MSLFFSLFTIHIKTSRNIHMARFLKKLLSNKTDDQEESFTSAHLGDENNFYYNEELKQWVVRGEEDKVRESLDNAPPPPGPLNPNSDSSLPPSAQFGSATSDGQSPESPASSNPFGRRVVRSSQLYTNIPGMNVIEAKLPNESFVNIPSSGLSQFIPKKDDFDASLVNDAYADLMRPTSPPVEATEESPEHNEHLVEEQAEQVQ</sequence>
<dbReference type="GO" id="GO:0007030">
    <property type="term" value="P:Golgi organization"/>
    <property type="evidence" value="ECO:0007669"/>
    <property type="project" value="TreeGrafter"/>
</dbReference>
<organism evidence="2 3">
    <name type="scientific">Theileria orientalis</name>
    <dbReference type="NCBI Taxonomy" id="68886"/>
    <lineage>
        <taxon>Eukaryota</taxon>
        <taxon>Sar</taxon>
        <taxon>Alveolata</taxon>
        <taxon>Apicomplexa</taxon>
        <taxon>Aconoidasida</taxon>
        <taxon>Piroplasmida</taxon>
        <taxon>Theileriidae</taxon>
        <taxon>Theileria</taxon>
    </lineage>
</organism>
<accession>A0A976MB12</accession>
<name>A0A976MB12_THEOR</name>
<reference evidence="2" key="1">
    <citation type="submission" date="2022-07" db="EMBL/GenBank/DDBJ databases">
        <title>Evaluation of T. orientalis genome assembly methods using nanopore sequencing and analysis of variation between genomes.</title>
        <authorList>
            <person name="Yam J."/>
            <person name="Micallef M.L."/>
            <person name="Liu M."/>
            <person name="Djordjevic S.P."/>
            <person name="Bogema D.R."/>
            <person name="Jenkins C."/>
        </authorList>
    </citation>
    <scope>NUCLEOTIDE SEQUENCE</scope>
    <source>
        <strain evidence="2">Goon Nure</strain>
    </source>
</reference>
<dbReference type="EMBL" id="CP056070">
    <property type="protein sequence ID" value="UKK01157.2"/>
    <property type="molecule type" value="Genomic_DNA"/>
</dbReference>
<feature type="compositionally biased region" description="Low complexity" evidence="1">
    <location>
        <begin position="83"/>
        <end position="94"/>
    </location>
</feature>
<dbReference type="PANTHER" id="PTHR13402:SF6">
    <property type="entry name" value="SECRETORY 16, ISOFORM I"/>
    <property type="match status" value="1"/>
</dbReference>
<proteinExistence type="predicted"/>
<gene>
    <name evidence="2" type="ORF">MACK_001970</name>
</gene>
<dbReference type="Proteomes" id="UP000244811">
    <property type="component" value="Chromosome 3"/>
</dbReference>
<dbReference type="AlphaFoldDB" id="A0A976MB12"/>